<keyword evidence="2" id="KW-1185">Reference proteome</keyword>
<accession>A0AAE1PNM2</accession>
<dbReference type="AlphaFoldDB" id="A0AAE1PNM2"/>
<proteinExistence type="predicted"/>
<sequence>MVRGRHKTIRNCPTLQGLSVLLSIAVSLGVPSTPTFILGCVPLAFDQPRSPIKQWVHFLMVCSRSLMSSRTNLQGNGWVQWLAATRACPHTAVPLGHTAAPRSPAGLAWSRKTPSYRV</sequence>
<name>A0AAE1PNM2_9EUCA</name>
<reference evidence="1" key="1">
    <citation type="submission" date="2023-11" db="EMBL/GenBank/DDBJ databases">
        <title>Genome assemblies of two species of porcelain crab, Petrolisthes cinctipes and Petrolisthes manimaculis (Anomura: Porcellanidae).</title>
        <authorList>
            <person name="Angst P."/>
        </authorList>
    </citation>
    <scope>NUCLEOTIDE SEQUENCE</scope>
    <source>
        <strain evidence="1">PB745_02</strain>
        <tissue evidence="1">Gill</tissue>
    </source>
</reference>
<dbReference type="Proteomes" id="UP001292094">
    <property type="component" value="Unassembled WGS sequence"/>
</dbReference>
<evidence type="ECO:0000313" key="2">
    <source>
        <dbReference type="Proteomes" id="UP001292094"/>
    </source>
</evidence>
<gene>
    <name evidence="1" type="ORF">Pmani_017343</name>
</gene>
<organism evidence="1 2">
    <name type="scientific">Petrolisthes manimaculis</name>
    <dbReference type="NCBI Taxonomy" id="1843537"/>
    <lineage>
        <taxon>Eukaryota</taxon>
        <taxon>Metazoa</taxon>
        <taxon>Ecdysozoa</taxon>
        <taxon>Arthropoda</taxon>
        <taxon>Crustacea</taxon>
        <taxon>Multicrustacea</taxon>
        <taxon>Malacostraca</taxon>
        <taxon>Eumalacostraca</taxon>
        <taxon>Eucarida</taxon>
        <taxon>Decapoda</taxon>
        <taxon>Pleocyemata</taxon>
        <taxon>Anomura</taxon>
        <taxon>Galatheoidea</taxon>
        <taxon>Porcellanidae</taxon>
        <taxon>Petrolisthes</taxon>
    </lineage>
</organism>
<evidence type="ECO:0000313" key="1">
    <source>
        <dbReference type="EMBL" id="KAK4311141.1"/>
    </source>
</evidence>
<dbReference type="EMBL" id="JAWZYT010001551">
    <property type="protein sequence ID" value="KAK4311141.1"/>
    <property type="molecule type" value="Genomic_DNA"/>
</dbReference>
<comment type="caution">
    <text evidence="1">The sequence shown here is derived from an EMBL/GenBank/DDBJ whole genome shotgun (WGS) entry which is preliminary data.</text>
</comment>
<protein>
    <submittedName>
        <fullName evidence="1">Uncharacterized protein</fullName>
    </submittedName>
</protein>